<keyword evidence="2 6" id="KW-0812">Transmembrane</keyword>
<dbReference type="InterPro" id="IPR050186">
    <property type="entry name" value="TPT_transporter"/>
</dbReference>
<feature type="transmembrane region" description="Helical" evidence="6">
    <location>
        <begin position="153"/>
        <end position="171"/>
    </location>
</feature>
<evidence type="ECO:0000256" key="3">
    <source>
        <dbReference type="ARBA" id="ARBA00022989"/>
    </source>
</evidence>
<protein>
    <recommendedName>
        <fullName evidence="7">Sugar phosphate transporter domain-containing protein</fullName>
    </recommendedName>
</protein>
<gene>
    <name evidence="8" type="ORF">M408DRAFT_329645</name>
</gene>
<feature type="region of interest" description="Disordered" evidence="5">
    <location>
        <begin position="1"/>
        <end position="28"/>
    </location>
</feature>
<feature type="region of interest" description="Disordered" evidence="5">
    <location>
        <begin position="48"/>
        <end position="72"/>
    </location>
</feature>
<dbReference type="EMBL" id="KN824295">
    <property type="protein sequence ID" value="KIM27974.1"/>
    <property type="molecule type" value="Genomic_DNA"/>
</dbReference>
<keyword evidence="4 6" id="KW-0472">Membrane</keyword>
<dbReference type="AlphaFoldDB" id="A0A0C3B743"/>
<evidence type="ECO:0000256" key="2">
    <source>
        <dbReference type="ARBA" id="ARBA00022692"/>
    </source>
</evidence>
<accession>A0A0C3B743</accession>
<keyword evidence="9" id="KW-1185">Reference proteome</keyword>
<dbReference type="Proteomes" id="UP000054097">
    <property type="component" value="Unassembled WGS sequence"/>
</dbReference>
<feature type="transmembrane region" description="Helical" evidence="6">
    <location>
        <begin position="234"/>
        <end position="257"/>
    </location>
</feature>
<dbReference type="OrthoDB" id="6418713at2759"/>
<evidence type="ECO:0000256" key="6">
    <source>
        <dbReference type="SAM" id="Phobius"/>
    </source>
</evidence>
<evidence type="ECO:0000256" key="4">
    <source>
        <dbReference type="ARBA" id="ARBA00023136"/>
    </source>
</evidence>
<dbReference type="Pfam" id="PF03151">
    <property type="entry name" value="TPT"/>
    <property type="match status" value="1"/>
</dbReference>
<evidence type="ECO:0000259" key="7">
    <source>
        <dbReference type="Pfam" id="PF03151"/>
    </source>
</evidence>
<feature type="compositionally biased region" description="Basic and acidic residues" evidence="5">
    <location>
        <begin position="10"/>
        <end position="28"/>
    </location>
</feature>
<reference evidence="9" key="2">
    <citation type="submission" date="2015-01" db="EMBL/GenBank/DDBJ databases">
        <title>Evolutionary Origins and Diversification of the Mycorrhizal Mutualists.</title>
        <authorList>
            <consortium name="DOE Joint Genome Institute"/>
            <consortium name="Mycorrhizal Genomics Consortium"/>
            <person name="Kohler A."/>
            <person name="Kuo A."/>
            <person name="Nagy L.G."/>
            <person name="Floudas D."/>
            <person name="Copeland A."/>
            <person name="Barry K.W."/>
            <person name="Cichocki N."/>
            <person name="Veneault-Fourrey C."/>
            <person name="LaButti K."/>
            <person name="Lindquist E.A."/>
            <person name="Lipzen A."/>
            <person name="Lundell T."/>
            <person name="Morin E."/>
            <person name="Murat C."/>
            <person name="Riley R."/>
            <person name="Ohm R."/>
            <person name="Sun H."/>
            <person name="Tunlid A."/>
            <person name="Henrissat B."/>
            <person name="Grigoriev I.V."/>
            <person name="Hibbett D.S."/>
            <person name="Martin F."/>
        </authorList>
    </citation>
    <scope>NUCLEOTIDE SEQUENCE [LARGE SCALE GENOMIC DNA]</scope>
    <source>
        <strain evidence="9">MAFF 305830</strain>
    </source>
</reference>
<organism evidence="8 9">
    <name type="scientific">Serendipita vermifera MAFF 305830</name>
    <dbReference type="NCBI Taxonomy" id="933852"/>
    <lineage>
        <taxon>Eukaryota</taxon>
        <taxon>Fungi</taxon>
        <taxon>Dikarya</taxon>
        <taxon>Basidiomycota</taxon>
        <taxon>Agaricomycotina</taxon>
        <taxon>Agaricomycetes</taxon>
        <taxon>Sebacinales</taxon>
        <taxon>Serendipitaceae</taxon>
        <taxon>Serendipita</taxon>
    </lineage>
</organism>
<feature type="transmembrane region" description="Helical" evidence="6">
    <location>
        <begin position="211"/>
        <end position="228"/>
    </location>
</feature>
<feature type="transmembrane region" description="Helical" evidence="6">
    <location>
        <begin position="85"/>
        <end position="103"/>
    </location>
</feature>
<dbReference type="InterPro" id="IPR004853">
    <property type="entry name" value="Sugar_P_trans_dom"/>
</dbReference>
<feature type="transmembrane region" description="Helical" evidence="6">
    <location>
        <begin position="349"/>
        <end position="372"/>
    </location>
</feature>
<dbReference type="PANTHER" id="PTHR11132">
    <property type="entry name" value="SOLUTE CARRIER FAMILY 35"/>
    <property type="match status" value="1"/>
</dbReference>
<evidence type="ECO:0000313" key="9">
    <source>
        <dbReference type="Proteomes" id="UP000054097"/>
    </source>
</evidence>
<dbReference type="GO" id="GO:0016020">
    <property type="term" value="C:membrane"/>
    <property type="evidence" value="ECO:0007669"/>
    <property type="project" value="UniProtKB-SubCell"/>
</dbReference>
<evidence type="ECO:0000313" key="8">
    <source>
        <dbReference type="EMBL" id="KIM27974.1"/>
    </source>
</evidence>
<comment type="subcellular location">
    <subcellularLocation>
        <location evidence="1">Membrane</location>
        <topology evidence="1">Multi-pass membrane protein</topology>
    </subcellularLocation>
</comment>
<keyword evidence="3 6" id="KW-1133">Transmembrane helix</keyword>
<feature type="transmembrane region" description="Helical" evidence="6">
    <location>
        <begin position="177"/>
        <end position="199"/>
    </location>
</feature>
<evidence type="ECO:0000256" key="1">
    <source>
        <dbReference type="ARBA" id="ARBA00004141"/>
    </source>
</evidence>
<dbReference type="HOGENOM" id="CLU_022332_0_2_1"/>
<reference evidence="8 9" key="1">
    <citation type="submission" date="2014-04" db="EMBL/GenBank/DDBJ databases">
        <authorList>
            <consortium name="DOE Joint Genome Institute"/>
            <person name="Kuo A."/>
            <person name="Zuccaro A."/>
            <person name="Kohler A."/>
            <person name="Nagy L.G."/>
            <person name="Floudas D."/>
            <person name="Copeland A."/>
            <person name="Barry K.W."/>
            <person name="Cichocki N."/>
            <person name="Veneault-Fourrey C."/>
            <person name="LaButti K."/>
            <person name="Lindquist E.A."/>
            <person name="Lipzen A."/>
            <person name="Lundell T."/>
            <person name="Morin E."/>
            <person name="Murat C."/>
            <person name="Sun H."/>
            <person name="Tunlid A."/>
            <person name="Henrissat B."/>
            <person name="Grigoriev I.V."/>
            <person name="Hibbett D.S."/>
            <person name="Martin F."/>
            <person name="Nordberg H.P."/>
            <person name="Cantor M.N."/>
            <person name="Hua S.X."/>
        </authorList>
    </citation>
    <scope>NUCLEOTIDE SEQUENCE [LARGE SCALE GENOMIC DNA]</scope>
    <source>
        <strain evidence="8 9">MAFF 305830</strain>
    </source>
</reference>
<proteinExistence type="predicted"/>
<sequence>MSYPLSPPTSDHHLARNEKQGDIDGRAKGLEGSEDARFLSNTLSENTVSLPTPVTASPGNHASAPNPNANKTPTINIGGTKIQPTAVIIIPIWIVLSSSVIIYNNYLYNTLEFKFPVFLVTWHLIFATLGTRFLARTTHLLDAAKETKLSRDVYIRSILPIAVLFCGSLVLSNKAYLYLSVSFIQMLKAFNPVAILLISFAMRMQDPSRRLLVIVLTISFGVCLASYGELHFNLIGFIIQSLAVAFEASRLVMIEILLKGMKMDPLASLHWYAPPCALLTLTLLPFVEGLTPILTAVSHIGLGHLFANAMTAFLLNVAAVWLVGVSGGLVLTLAGVFKDILLITGSVLIFGSTITPIQIIGYSIALVGLVVFKTSRKA</sequence>
<feature type="transmembrane region" description="Helical" evidence="6">
    <location>
        <begin position="115"/>
        <end position="133"/>
    </location>
</feature>
<feature type="transmembrane region" description="Helical" evidence="6">
    <location>
        <begin position="318"/>
        <end position="337"/>
    </location>
</feature>
<feature type="domain" description="Sugar phosphate transporter" evidence="7">
    <location>
        <begin position="88"/>
        <end position="372"/>
    </location>
</feature>
<name>A0A0C3B743_SERVB</name>
<evidence type="ECO:0000256" key="5">
    <source>
        <dbReference type="SAM" id="MobiDB-lite"/>
    </source>
</evidence>